<dbReference type="PANTHER" id="PTHR40465:SF1">
    <property type="entry name" value="DUF6534 DOMAIN-CONTAINING PROTEIN"/>
    <property type="match status" value="1"/>
</dbReference>
<evidence type="ECO:0000256" key="1">
    <source>
        <dbReference type="SAM" id="Phobius"/>
    </source>
</evidence>
<keyword evidence="1" id="KW-0812">Transmembrane</keyword>
<protein>
    <submittedName>
        <fullName evidence="2">Uncharacterized protein</fullName>
    </submittedName>
</protein>
<organism evidence="2 3">
    <name type="scientific">Armillaria borealis</name>
    <dbReference type="NCBI Taxonomy" id="47425"/>
    <lineage>
        <taxon>Eukaryota</taxon>
        <taxon>Fungi</taxon>
        <taxon>Dikarya</taxon>
        <taxon>Basidiomycota</taxon>
        <taxon>Agaricomycotina</taxon>
        <taxon>Agaricomycetes</taxon>
        <taxon>Agaricomycetidae</taxon>
        <taxon>Agaricales</taxon>
        <taxon>Marasmiineae</taxon>
        <taxon>Physalacriaceae</taxon>
        <taxon>Armillaria</taxon>
    </lineage>
</organism>
<keyword evidence="1" id="KW-0472">Membrane</keyword>
<keyword evidence="1" id="KW-1133">Transmembrane helix</keyword>
<evidence type="ECO:0000313" key="2">
    <source>
        <dbReference type="EMBL" id="KAK0449510.1"/>
    </source>
</evidence>
<dbReference type="AlphaFoldDB" id="A0AA39MXI6"/>
<dbReference type="PANTHER" id="PTHR40465">
    <property type="entry name" value="CHROMOSOME 1, WHOLE GENOME SHOTGUN SEQUENCE"/>
    <property type="match status" value="1"/>
</dbReference>
<dbReference type="EMBL" id="JAUEPT010000008">
    <property type="protein sequence ID" value="KAK0449510.1"/>
    <property type="molecule type" value="Genomic_DNA"/>
</dbReference>
<feature type="transmembrane region" description="Helical" evidence="1">
    <location>
        <begin position="15"/>
        <end position="40"/>
    </location>
</feature>
<feature type="transmembrane region" description="Helical" evidence="1">
    <location>
        <begin position="52"/>
        <end position="77"/>
    </location>
</feature>
<accession>A0AA39MXI6</accession>
<proteinExistence type="predicted"/>
<evidence type="ECO:0000313" key="3">
    <source>
        <dbReference type="Proteomes" id="UP001175226"/>
    </source>
</evidence>
<gene>
    <name evidence="2" type="ORF">EV421DRAFT_1424322</name>
</gene>
<reference evidence="2" key="1">
    <citation type="submission" date="2023-06" db="EMBL/GenBank/DDBJ databases">
        <authorList>
            <consortium name="Lawrence Berkeley National Laboratory"/>
            <person name="Ahrendt S."/>
            <person name="Sahu N."/>
            <person name="Indic B."/>
            <person name="Wong-Bajracharya J."/>
            <person name="Merenyi Z."/>
            <person name="Ke H.-M."/>
            <person name="Monk M."/>
            <person name="Kocsube S."/>
            <person name="Drula E."/>
            <person name="Lipzen A."/>
            <person name="Balint B."/>
            <person name="Henrissat B."/>
            <person name="Andreopoulos B."/>
            <person name="Martin F.M."/>
            <person name="Harder C.B."/>
            <person name="Rigling D."/>
            <person name="Ford K.L."/>
            <person name="Foster G.D."/>
            <person name="Pangilinan J."/>
            <person name="Papanicolaou A."/>
            <person name="Barry K."/>
            <person name="LaButti K."/>
            <person name="Viragh M."/>
            <person name="Koriabine M."/>
            <person name="Yan M."/>
            <person name="Riley R."/>
            <person name="Champramary S."/>
            <person name="Plett K.L."/>
            <person name="Tsai I.J."/>
            <person name="Slot J."/>
            <person name="Sipos G."/>
            <person name="Plett J."/>
            <person name="Nagy L.G."/>
            <person name="Grigoriev I.V."/>
        </authorList>
    </citation>
    <scope>NUCLEOTIDE SEQUENCE</scope>
    <source>
        <strain evidence="2">FPL87.14</strain>
    </source>
</reference>
<name>A0AA39MXI6_9AGAR</name>
<feature type="transmembrane region" description="Helical" evidence="1">
    <location>
        <begin position="97"/>
        <end position="116"/>
    </location>
</feature>
<dbReference type="Proteomes" id="UP001175226">
    <property type="component" value="Unassembled WGS sequence"/>
</dbReference>
<sequence>MSDSTAPISIPHKTLGALLIGLIVSSVIYGITCAQIIRYYQRYRSDSTRLKLAVGVVWLSETASQVMMIYALYYYLIRNRTNILALVDVNWSLVVPFGTNGLAALIIQVIFARQVYISKVLSQRCRLS</sequence>
<keyword evidence="3" id="KW-1185">Reference proteome</keyword>
<comment type="caution">
    <text evidence="2">The sequence shown here is derived from an EMBL/GenBank/DDBJ whole genome shotgun (WGS) entry which is preliminary data.</text>
</comment>